<comment type="caution">
    <text evidence="3">The sequence shown here is derived from an EMBL/GenBank/DDBJ whole genome shotgun (WGS) entry which is preliminary data.</text>
</comment>
<dbReference type="InterPro" id="IPR004875">
    <property type="entry name" value="DDE_SF_endonuclease_dom"/>
</dbReference>
<keyword evidence="1" id="KW-0238">DNA-binding</keyword>
<evidence type="ECO:0000259" key="2">
    <source>
        <dbReference type="PROSITE" id="PS51253"/>
    </source>
</evidence>
<organism evidence="3 4">
    <name type="scientific">Aphanomyces euteiches</name>
    <dbReference type="NCBI Taxonomy" id="100861"/>
    <lineage>
        <taxon>Eukaryota</taxon>
        <taxon>Sar</taxon>
        <taxon>Stramenopiles</taxon>
        <taxon>Oomycota</taxon>
        <taxon>Saprolegniomycetes</taxon>
        <taxon>Saprolegniales</taxon>
        <taxon>Verrucalvaceae</taxon>
        <taxon>Aphanomyces</taxon>
    </lineage>
</organism>
<dbReference type="GO" id="GO:0003677">
    <property type="term" value="F:DNA binding"/>
    <property type="evidence" value="ECO:0007669"/>
    <property type="project" value="UniProtKB-KW"/>
</dbReference>
<dbReference type="Pfam" id="PF03184">
    <property type="entry name" value="DDE_1"/>
    <property type="match status" value="1"/>
</dbReference>
<dbReference type="AlphaFoldDB" id="A0A6G0WL12"/>
<accession>A0A6G0WL12</accession>
<dbReference type="InterPro" id="IPR006600">
    <property type="entry name" value="HTH_CenpB_DNA-bd_dom"/>
</dbReference>
<dbReference type="Proteomes" id="UP000481153">
    <property type="component" value="Unassembled WGS sequence"/>
</dbReference>
<protein>
    <recommendedName>
        <fullName evidence="2">HTH CENPB-type domain-containing protein</fullName>
    </recommendedName>
</protein>
<name>A0A6G0WL12_9STRA</name>
<dbReference type="VEuPathDB" id="FungiDB:AeMF1_019887"/>
<gene>
    <name evidence="3" type="ORF">Ae201684_014100</name>
</gene>
<evidence type="ECO:0000313" key="3">
    <source>
        <dbReference type="EMBL" id="KAF0727994.1"/>
    </source>
</evidence>
<dbReference type="PROSITE" id="PS51253">
    <property type="entry name" value="HTH_CENPB"/>
    <property type="match status" value="1"/>
</dbReference>
<evidence type="ECO:0000256" key="1">
    <source>
        <dbReference type="ARBA" id="ARBA00023125"/>
    </source>
</evidence>
<reference evidence="3 4" key="1">
    <citation type="submission" date="2019-07" db="EMBL/GenBank/DDBJ databases">
        <title>Genomics analysis of Aphanomyces spp. identifies a new class of oomycete effector associated with host adaptation.</title>
        <authorList>
            <person name="Gaulin E."/>
        </authorList>
    </citation>
    <scope>NUCLEOTIDE SEQUENCE [LARGE SCALE GENOMIC DNA]</scope>
    <source>
        <strain evidence="3 4">ATCC 201684</strain>
    </source>
</reference>
<dbReference type="Pfam" id="PF03221">
    <property type="entry name" value="HTH_Tnp_Tc5"/>
    <property type="match status" value="1"/>
</dbReference>
<keyword evidence="4" id="KW-1185">Reference proteome</keyword>
<evidence type="ECO:0000313" key="4">
    <source>
        <dbReference type="Proteomes" id="UP000481153"/>
    </source>
</evidence>
<proteinExistence type="predicted"/>
<sequence length="301" mass="33877">MESEQENDHGIAGASARQSTGRKKTYTILYKLKVVLDYERQPEPRSFYRTANDYGLDTGQVKRWVQAKENLQLRAKSNPSSHSLNTGRQLNDSHRQVEDEVYEYWNELRDDDIAVSTNMLIIKALSVDPSFHGGSSSALTKWVYQFMERRKLAIRRPTRCAQKLSANLAIMRTDFVESIKDRRGPFGTLADVAKSYIVNMDETPVNVEPEIKTTIAVKGSKTVPARKCPSSNPRTTVALAITADGKKLAPLVVFKGVPGARIESSLSEWAKSNGLHVLCQTNAWMDDATTSQWIKRVWIPM</sequence>
<dbReference type="EMBL" id="VJMJ01000184">
    <property type="protein sequence ID" value="KAF0727994.1"/>
    <property type="molecule type" value="Genomic_DNA"/>
</dbReference>
<feature type="domain" description="HTH CENPB-type" evidence="2">
    <location>
        <begin position="85"/>
        <end position="156"/>
    </location>
</feature>
<dbReference type="Gene3D" id="1.10.10.60">
    <property type="entry name" value="Homeodomain-like"/>
    <property type="match status" value="1"/>
</dbReference>